<evidence type="ECO:0000259" key="3">
    <source>
        <dbReference type="PROSITE" id="PS50157"/>
    </source>
</evidence>
<feature type="compositionally biased region" description="Basic and acidic residues" evidence="2">
    <location>
        <begin position="937"/>
        <end position="955"/>
    </location>
</feature>
<accession>A0A8H7DKD6</accession>
<keyword evidence="5" id="KW-1185">Reference proteome</keyword>
<dbReference type="SUPFAM" id="SSF57667">
    <property type="entry name" value="beta-beta-alpha zinc fingers"/>
    <property type="match status" value="1"/>
</dbReference>
<feature type="region of interest" description="Disordered" evidence="2">
    <location>
        <begin position="909"/>
        <end position="969"/>
    </location>
</feature>
<comment type="caution">
    <text evidence="4">The sequence shown here is derived from an EMBL/GenBank/DDBJ whole genome shotgun (WGS) entry which is preliminary data.</text>
</comment>
<feature type="compositionally biased region" description="Low complexity" evidence="2">
    <location>
        <begin position="45"/>
        <end position="75"/>
    </location>
</feature>
<dbReference type="GO" id="GO:0008270">
    <property type="term" value="F:zinc ion binding"/>
    <property type="evidence" value="ECO:0007669"/>
    <property type="project" value="UniProtKB-KW"/>
</dbReference>
<dbReference type="OrthoDB" id="2662290at2759"/>
<sequence>MASGSPSININGGKGGDGGDGGVQGGGGGPGQGLNFGGNMHVVFNNSPNPGSPTPSQAEAASSQSSASGSSASGTPDTEPAVHHESETYCSELLRQGRGFPLFVPQPQSNRPVKWREKGIAIGDVGRITERGSFDFFFNIYLPADNPINANVPEDFDPLVPDYDPIDLTLDDYSPGNYVCSRHTVTHNEVNDQYQEFPGRGFLFSCQQHTGAVLTLPHGAHLEKLENLESMRRYAEKHAESWYKYVKVTRGRRLANGHLYIITGWEKAKSWGIAYFRDVSLQSKFKLSFAPTADAANGYKYRWNGDHCHYKQADAPLVNETPLNQTTFIHTFAISIGECVWEELFGVKVCEGLNSSGVPDKSSDSSAPHQSQGFSSWCSSIFTRGSAYGGGGGRQATSSAPGGGIVTDAFPILQITHPSQIIHQHILREAPQAKVVITHDDAWRDVFKEDGARTSGQTPSELQQAIFDRFEIVEVNGAASLRAKSDPATARNVATITVEESCPMDGQITNDPRDDLILLFQRDLREISDEVDCNTSTVEGDIRPNSPHNARVQLDPVFDMWNLPSPRDHPRTRLSSYSDHSEPSFVDQWRSPGIEIPQISLDHGCREFTMSGGGSMDGLVSVGLSSSRSVVLTDAEEAELYNIQNRNTGTKSVFGMQYPSPIHPAGRGGFGPNQYQAPPDAQYGNPNAGSTHYGHEVSILSTPARRYEHEYRNTTPGRLPGLQLSNSYSSTIRPNSFTGGYPIPPSHLRTHTDTTQSRSRLQFNLQSHQLMGSVEDAFSPVALSIPSSPTHSSHDPHSPVPPWSGAQFLAPPAWAFGPHVQSFRDSDTSSNQSSSPNLDFSAVSFDFEGALSKPQDNSLHRPMLMPPAWDPNFLAPDMMYKNADTASLFSSDDASSVGPLGPNTEWDFGSTCGDVYAEDPNANAQNDNSPKPNSYNETERPESHLDKDFTERLQLREGPSMSIEAGRRAARRKGPARFFCEYPRCDATFTAKHNLRSMSSFLTRLRLADLLPADHLKSHTSTKDYICEMCDRGFGTKHVLKRHERKCNARRNPSGRSSKASYTLSLRAWGY</sequence>
<feature type="domain" description="C2H2-type" evidence="3">
    <location>
        <begin position="1025"/>
        <end position="1053"/>
    </location>
</feature>
<dbReference type="PROSITE" id="PS50157">
    <property type="entry name" value="ZINC_FINGER_C2H2_2"/>
    <property type="match status" value="1"/>
</dbReference>
<evidence type="ECO:0000313" key="5">
    <source>
        <dbReference type="Proteomes" id="UP000623467"/>
    </source>
</evidence>
<dbReference type="EMBL" id="JACAZH010000002">
    <property type="protein sequence ID" value="KAF7374471.1"/>
    <property type="molecule type" value="Genomic_DNA"/>
</dbReference>
<evidence type="ECO:0000256" key="2">
    <source>
        <dbReference type="SAM" id="MobiDB-lite"/>
    </source>
</evidence>
<dbReference type="Proteomes" id="UP000623467">
    <property type="component" value="Unassembled WGS sequence"/>
</dbReference>
<reference evidence="4" key="1">
    <citation type="submission" date="2020-05" db="EMBL/GenBank/DDBJ databases">
        <title>Mycena genomes resolve the evolution of fungal bioluminescence.</title>
        <authorList>
            <person name="Tsai I.J."/>
        </authorList>
    </citation>
    <scope>NUCLEOTIDE SEQUENCE</scope>
    <source>
        <strain evidence="4">160909Yilan</strain>
    </source>
</reference>
<proteinExistence type="predicted"/>
<dbReference type="InterPro" id="IPR013087">
    <property type="entry name" value="Znf_C2H2_type"/>
</dbReference>
<feature type="compositionally biased region" description="Polar residues" evidence="2">
    <location>
        <begin position="922"/>
        <end position="936"/>
    </location>
</feature>
<dbReference type="InterPro" id="IPR036236">
    <property type="entry name" value="Znf_C2H2_sf"/>
</dbReference>
<dbReference type="AlphaFoldDB" id="A0A8H7DKD6"/>
<keyword evidence="1" id="KW-0863">Zinc-finger</keyword>
<name>A0A8H7DKD6_9AGAR</name>
<evidence type="ECO:0000313" key="4">
    <source>
        <dbReference type="EMBL" id="KAF7374471.1"/>
    </source>
</evidence>
<feature type="region of interest" description="Disordered" evidence="2">
    <location>
        <begin position="785"/>
        <end position="804"/>
    </location>
</feature>
<feature type="region of interest" description="Disordered" evidence="2">
    <location>
        <begin position="1"/>
        <end position="87"/>
    </location>
</feature>
<keyword evidence="1" id="KW-0862">Zinc</keyword>
<feature type="compositionally biased region" description="Polar residues" evidence="2">
    <location>
        <begin position="1"/>
        <end position="10"/>
    </location>
</feature>
<evidence type="ECO:0000256" key="1">
    <source>
        <dbReference type="PROSITE-ProRule" id="PRU00042"/>
    </source>
</evidence>
<organism evidence="4 5">
    <name type="scientific">Mycena sanguinolenta</name>
    <dbReference type="NCBI Taxonomy" id="230812"/>
    <lineage>
        <taxon>Eukaryota</taxon>
        <taxon>Fungi</taxon>
        <taxon>Dikarya</taxon>
        <taxon>Basidiomycota</taxon>
        <taxon>Agaricomycotina</taxon>
        <taxon>Agaricomycetes</taxon>
        <taxon>Agaricomycetidae</taxon>
        <taxon>Agaricales</taxon>
        <taxon>Marasmiineae</taxon>
        <taxon>Mycenaceae</taxon>
        <taxon>Mycena</taxon>
    </lineage>
</organism>
<keyword evidence="1" id="KW-0479">Metal-binding</keyword>
<dbReference type="Gene3D" id="3.30.160.60">
    <property type="entry name" value="Classic Zinc Finger"/>
    <property type="match status" value="1"/>
</dbReference>
<gene>
    <name evidence="4" type="ORF">MSAN_00331400</name>
</gene>
<protein>
    <recommendedName>
        <fullName evidence="3">C2H2-type domain-containing protein</fullName>
    </recommendedName>
</protein>
<feature type="compositionally biased region" description="Gly residues" evidence="2">
    <location>
        <begin position="12"/>
        <end position="36"/>
    </location>
</feature>